<comment type="caution">
    <text evidence="2">The sequence shown here is derived from an EMBL/GenBank/DDBJ whole genome shotgun (WGS) entry which is preliminary data.</text>
</comment>
<dbReference type="SMART" id="SM00408">
    <property type="entry name" value="IGc2"/>
    <property type="match status" value="1"/>
</dbReference>
<feature type="non-terminal residue" evidence="2">
    <location>
        <position position="1"/>
    </location>
</feature>
<proteinExistence type="predicted"/>
<accession>A0ABD0NLY0</accession>
<dbReference type="EMBL" id="JAMKFB020000021">
    <property type="protein sequence ID" value="KAL0162236.1"/>
    <property type="molecule type" value="Genomic_DNA"/>
</dbReference>
<dbReference type="InterPro" id="IPR003598">
    <property type="entry name" value="Ig_sub2"/>
</dbReference>
<dbReference type="AlphaFoldDB" id="A0ABD0NLY0"/>
<dbReference type="Gene3D" id="2.60.40.10">
    <property type="entry name" value="Immunoglobulins"/>
    <property type="match status" value="1"/>
</dbReference>
<dbReference type="SMART" id="SM00409">
    <property type="entry name" value="IG"/>
    <property type="match status" value="1"/>
</dbReference>
<dbReference type="InterPro" id="IPR007110">
    <property type="entry name" value="Ig-like_dom"/>
</dbReference>
<dbReference type="Proteomes" id="UP001529510">
    <property type="component" value="Unassembled WGS sequence"/>
</dbReference>
<dbReference type="InterPro" id="IPR013783">
    <property type="entry name" value="Ig-like_fold"/>
</dbReference>
<evidence type="ECO:0000313" key="2">
    <source>
        <dbReference type="EMBL" id="KAL0162236.1"/>
    </source>
</evidence>
<dbReference type="FunFam" id="2.60.40.10:FF:000423">
    <property type="entry name" value="Fibroblast growth factor receptor"/>
    <property type="match status" value="1"/>
</dbReference>
<keyword evidence="3" id="KW-1185">Reference proteome</keyword>
<dbReference type="PROSITE" id="PS50835">
    <property type="entry name" value="IG_LIKE"/>
    <property type="match status" value="1"/>
</dbReference>
<evidence type="ECO:0000259" key="1">
    <source>
        <dbReference type="PROSITE" id="PS50835"/>
    </source>
</evidence>
<dbReference type="InterPro" id="IPR003599">
    <property type="entry name" value="Ig_sub"/>
</dbReference>
<name>A0ABD0NLY0_CIRMR</name>
<reference evidence="2 3" key="1">
    <citation type="submission" date="2024-05" db="EMBL/GenBank/DDBJ databases">
        <title>Genome sequencing and assembly of Indian major carp, Cirrhinus mrigala (Hamilton, 1822).</title>
        <authorList>
            <person name="Mohindra V."/>
            <person name="Chowdhury L.M."/>
            <person name="Lal K."/>
            <person name="Jena J.K."/>
        </authorList>
    </citation>
    <scope>NUCLEOTIDE SEQUENCE [LARGE SCALE GENOMIC DNA]</scope>
    <source>
        <strain evidence="2">CM1030</strain>
        <tissue evidence="2">Blood</tissue>
    </source>
</reference>
<dbReference type="SUPFAM" id="SSF48726">
    <property type="entry name" value="Immunoglobulin"/>
    <property type="match status" value="1"/>
</dbReference>
<dbReference type="Pfam" id="PF13927">
    <property type="entry name" value="Ig_3"/>
    <property type="match status" value="1"/>
</dbReference>
<evidence type="ECO:0000313" key="3">
    <source>
        <dbReference type="Proteomes" id="UP001529510"/>
    </source>
</evidence>
<gene>
    <name evidence="2" type="ORF">M9458_041632</name>
</gene>
<dbReference type="InterPro" id="IPR036179">
    <property type="entry name" value="Ig-like_dom_sf"/>
</dbReference>
<feature type="non-terminal residue" evidence="2">
    <location>
        <position position="87"/>
    </location>
</feature>
<protein>
    <recommendedName>
        <fullName evidence="1">Ig-like domain-containing protein</fullName>
    </recommendedName>
</protein>
<sequence>VSEEPTEETSEHLLLELGDVLKLRCDTNRPGTVQWFKSGVRMQHNARIQMRAAVMEIADVTYEDSGMYVCMLRGTKEALRNFTITVT</sequence>
<feature type="domain" description="Ig-like" evidence="1">
    <location>
        <begin position="5"/>
        <end position="87"/>
    </location>
</feature>
<organism evidence="2 3">
    <name type="scientific">Cirrhinus mrigala</name>
    <name type="common">Mrigala</name>
    <dbReference type="NCBI Taxonomy" id="683832"/>
    <lineage>
        <taxon>Eukaryota</taxon>
        <taxon>Metazoa</taxon>
        <taxon>Chordata</taxon>
        <taxon>Craniata</taxon>
        <taxon>Vertebrata</taxon>
        <taxon>Euteleostomi</taxon>
        <taxon>Actinopterygii</taxon>
        <taxon>Neopterygii</taxon>
        <taxon>Teleostei</taxon>
        <taxon>Ostariophysi</taxon>
        <taxon>Cypriniformes</taxon>
        <taxon>Cyprinidae</taxon>
        <taxon>Labeoninae</taxon>
        <taxon>Labeonini</taxon>
        <taxon>Cirrhinus</taxon>
    </lineage>
</organism>